<sequence length="709" mass="79737">MKQLYLLLLFYLCAAPASSAPVVLTDPTEASNLFNKSELLEVAAGSVGIGQLLKQPGAYRFVPTQNSLIKPYDRRYGYWLRLTITNQTAERLFMHFLYTGTERILIYEVADNQVVNSRLSGMLQPERVFPFLKSNQVCPLMVGQGQTHQVYVYVAGIYTTTWPIYCRSAVNLMEYLHYSDLFYGLYYGFILMIVVYSLLLFLRLRETDTLRYAVWVFIIGLQMALFRGHTGEFLWPENPSIERYATVLAGITGLTHVLFTLAFLRLRQQAPLFHKIGVGILLLYAVSIGINVLSISAFGREGRQIDFVPIVALVEGVFSVWAGVITYRGGFRPAMFYIIGNLVFFLSIFFFLLYAFGKLPHSFWTYNSMHIGSGIEIILFTLALTYKVNLLKQQQEEAVREQLRLAETNRQLVENQNAMLERQVALRTVELNEQKEDLQTTLVQLRSTQDQLVQREKMASLGELMAGIAHEIQNPLNFVNNFAEVSADMLAELKDELAADHKQDVLDIADSLTTNLRKITHHGKRADGIVRGMLQHAQSSSGNREPTDLNALADEYLRLAYMGMRRAITLTKNGEANVTLTTHFDPGVGLVDLMPQEIARVLLNLYNNAFYAVQEKAKQASTAYQPQVWVTTQLKNGRVELVVKDNGTGIAPELLNKIYQPFFTTKPSGSGTGLGLSLSYDIITKGHNGTLSVTTETGECTEFVVAIPV</sequence>
<dbReference type="SMART" id="SM00387">
    <property type="entry name" value="HATPase_c"/>
    <property type="match status" value="1"/>
</dbReference>
<feature type="transmembrane region" description="Helical" evidence="5">
    <location>
        <begin position="368"/>
        <end position="386"/>
    </location>
</feature>
<dbReference type="Pfam" id="PF07696">
    <property type="entry name" value="7TMR-DISMED2"/>
    <property type="match status" value="1"/>
</dbReference>
<organism evidence="8 9">
    <name type="scientific">Fibrella aquatilis</name>
    <dbReference type="NCBI Taxonomy" id="2817059"/>
    <lineage>
        <taxon>Bacteria</taxon>
        <taxon>Pseudomonadati</taxon>
        <taxon>Bacteroidota</taxon>
        <taxon>Cytophagia</taxon>
        <taxon>Cytophagales</taxon>
        <taxon>Spirosomataceae</taxon>
        <taxon>Fibrella</taxon>
    </lineage>
</organism>
<dbReference type="SMART" id="SM00388">
    <property type="entry name" value="HisKA"/>
    <property type="match status" value="1"/>
</dbReference>
<evidence type="ECO:0000256" key="2">
    <source>
        <dbReference type="ARBA" id="ARBA00012438"/>
    </source>
</evidence>
<feature type="transmembrane region" description="Helical" evidence="5">
    <location>
        <begin position="307"/>
        <end position="327"/>
    </location>
</feature>
<keyword evidence="5" id="KW-0812">Transmembrane</keyword>
<dbReference type="Gene3D" id="2.60.40.2380">
    <property type="match status" value="1"/>
</dbReference>
<dbReference type="InterPro" id="IPR004358">
    <property type="entry name" value="Sig_transdc_His_kin-like_C"/>
</dbReference>
<evidence type="ECO:0000256" key="3">
    <source>
        <dbReference type="ARBA" id="ARBA00022553"/>
    </source>
</evidence>
<dbReference type="EMBL" id="JAFMYU010000012">
    <property type="protein sequence ID" value="MBO0932405.1"/>
    <property type="molecule type" value="Genomic_DNA"/>
</dbReference>
<dbReference type="InterPro" id="IPR036097">
    <property type="entry name" value="HisK_dim/P_sf"/>
</dbReference>
<dbReference type="SUPFAM" id="SSF47384">
    <property type="entry name" value="Homodimeric domain of signal transducing histidine kinase"/>
    <property type="match status" value="1"/>
</dbReference>
<name>A0A939G7F2_9BACT</name>
<evidence type="ECO:0000313" key="8">
    <source>
        <dbReference type="EMBL" id="MBO0932405.1"/>
    </source>
</evidence>
<dbReference type="Gene3D" id="3.30.565.10">
    <property type="entry name" value="Histidine kinase-like ATPase, C-terminal domain"/>
    <property type="match status" value="1"/>
</dbReference>
<keyword evidence="9" id="KW-1185">Reference proteome</keyword>
<dbReference type="InterPro" id="IPR003661">
    <property type="entry name" value="HisK_dim/P_dom"/>
</dbReference>
<keyword evidence="5" id="KW-0472">Membrane</keyword>
<dbReference type="PANTHER" id="PTHR43065:SF42">
    <property type="entry name" value="TWO-COMPONENT SENSOR PPRA"/>
    <property type="match status" value="1"/>
</dbReference>
<dbReference type="Pfam" id="PF07695">
    <property type="entry name" value="7TMR-DISM_7TM"/>
    <property type="match status" value="1"/>
</dbReference>
<feature type="signal peptide" evidence="6">
    <location>
        <begin position="1"/>
        <end position="19"/>
    </location>
</feature>
<dbReference type="PROSITE" id="PS50109">
    <property type="entry name" value="HIS_KIN"/>
    <property type="match status" value="1"/>
</dbReference>
<evidence type="ECO:0000313" key="9">
    <source>
        <dbReference type="Proteomes" id="UP000664795"/>
    </source>
</evidence>
<feature type="chain" id="PRO_5037911200" description="histidine kinase" evidence="6">
    <location>
        <begin position="20"/>
        <end position="709"/>
    </location>
</feature>
<dbReference type="InterPro" id="IPR003594">
    <property type="entry name" value="HATPase_dom"/>
</dbReference>
<dbReference type="SUPFAM" id="SSF55874">
    <property type="entry name" value="ATPase domain of HSP90 chaperone/DNA topoisomerase II/histidine kinase"/>
    <property type="match status" value="1"/>
</dbReference>
<dbReference type="CDD" id="cd00082">
    <property type="entry name" value="HisKA"/>
    <property type="match status" value="1"/>
</dbReference>
<dbReference type="InterPro" id="IPR011623">
    <property type="entry name" value="7TMR_DISM_rcpt_extracell_dom1"/>
</dbReference>
<evidence type="ECO:0000256" key="4">
    <source>
        <dbReference type="SAM" id="Coils"/>
    </source>
</evidence>
<feature type="transmembrane region" description="Helical" evidence="5">
    <location>
        <begin position="334"/>
        <end position="356"/>
    </location>
</feature>
<accession>A0A939G7F2</accession>
<feature type="transmembrane region" description="Helical" evidence="5">
    <location>
        <begin position="181"/>
        <end position="202"/>
    </location>
</feature>
<evidence type="ECO:0000256" key="6">
    <source>
        <dbReference type="SAM" id="SignalP"/>
    </source>
</evidence>
<dbReference type="PRINTS" id="PR00344">
    <property type="entry name" value="BCTRLSENSOR"/>
</dbReference>
<evidence type="ECO:0000259" key="7">
    <source>
        <dbReference type="PROSITE" id="PS50109"/>
    </source>
</evidence>
<dbReference type="GO" id="GO:0000155">
    <property type="term" value="F:phosphorelay sensor kinase activity"/>
    <property type="evidence" value="ECO:0007669"/>
    <property type="project" value="InterPro"/>
</dbReference>
<gene>
    <name evidence="8" type="ORF">J2I48_15445</name>
</gene>
<evidence type="ECO:0000256" key="5">
    <source>
        <dbReference type="SAM" id="Phobius"/>
    </source>
</evidence>
<keyword evidence="5" id="KW-1133">Transmembrane helix</keyword>
<comment type="catalytic activity">
    <reaction evidence="1">
        <text>ATP + protein L-histidine = ADP + protein N-phospho-L-histidine.</text>
        <dbReference type="EC" id="2.7.13.3"/>
    </reaction>
</comment>
<keyword evidence="3" id="KW-0597">Phosphoprotein</keyword>
<dbReference type="RefSeq" id="WP_207336368.1">
    <property type="nucleotide sequence ID" value="NZ_JAFMYU010000012.1"/>
</dbReference>
<dbReference type="Proteomes" id="UP000664795">
    <property type="component" value="Unassembled WGS sequence"/>
</dbReference>
<dbReference type="PANTHER" id="PTHR43065">
    <property type="entry name" value="SENSOR HISTIDINE KINASE"/>
    <property type="match status" value="1"/>
</dbReference>
<feature type="domain" description="Histidine kinase" evidence="7">
    <location>
        <begin position="467"/>
        <end position="709"/>
    </location>
</feature>
<keyword evidence="4" id="KW-0175">Coiled coil</keyword>
<dbReference type="InterPro" id="IPR005467">
    <property type="entry name" value="His_kinase_dom"/>
</dbReference>
<evidence type="ECO:0000256" key="1">
    <source>
        <dbReference type="ARBA" id="ARBA00000085"/>
    </source>
</evidence>
<comment type="caution">
    <text evidence="8">The sequence shown here is derived from an EMBL/GenBank/DDBJ whole genome shotgun (WGS) entry which is preliminary data.</text>
</comment>
<feature type="transmembrane region" description="Helical" evidence="5">
    <location>
        <begin position="246"/>
        <end position="264"/>
    </location>
</feature>
<dbReference type="Gene3D" id="1.10.287.130">
    <property type="match status" value="1"/>
</dbReference>
<dbReference type="InterPro" id="IPR011622">
    <property type="entry name" value="7TMR_DISM_rcpt_extracell_dom2"/>
</dbReference>
<dbReference type="EC" id="2.7.13.3" evidence="2"/>
<keyword evidence="6" id="KW-0732">Signal</keyword>
<dbReference type="AlphaFoldDB" id="A0A939G7F2"/>
<proteinExistence type="predicted"/>
<protein>
    <recommendedName>
        <fullName evidence="2">histidine kinase</fullName>
        <ecNumber evidence="2">2.7.13.3</ecNumber>
    </recommendedName>
</protein>
<feature type="transmembrane region" description="Helical" evidence="5">
    <location>
        <begin position="276"/>
        <end position="295"/>
    </location>
</feature>
<feature type="coiled-coil region" evidence="4">
    <location>
        <begin position="391"/>
        <end position="455"/>
    </location>
</feature>
<dbReference type="InterPro" id="IPR036890">
    <property type="entry name" value="HATPase_C_sf"/>
</dbReference>
<dbReference type="Pfam" id="PF02518">
    <property type="entry name" value="HATPase_c"/>
    <property type="match status" value="1"/>
</dbReference>
<feature type="transmembrane region" description="Helical" evidence="5">
    <location>
        <begin position="209"/>
        <end position="226"/>
    </location>
</feature>
<reference evidence="8 9" key="1">
    <citation type="submission" date="2021-03" db="EMBL/GenBank/DDBJ databases">
        <title>Fibrella sp. HMF5036 genome sequencing and assembly.</title>
        <authorList>
            <person name="Kang H."/>
            <person name="Kim H."/>
            <person name="Bae S."/>
            <person name="Joh K."/>
        </authorList>
    </citation>
    <scope>NUCLEOTIDE SEQUENCE [LARGE SCALE GENOMIC DNA]</scope>
    <source>
        <strain evidence="8 9">HMF5036</strain>
    </source>
</reference>